<accession>A0A8H3HDE4</accession>
<reference evidence="4" key="1">
    <citation type="submission" date="2021-01" db="EMBL/GenBank/DDBJ databases">
        <authorList>
            <person name="Kaushik A."/>
        </authorList>
    </citation>
    <scope>NUCLEOTIDE SEQUENCE</scope>
    <source>
        <strain evidence="4">AG2-2IIIB</strain>
    </source>
</reference>
<feature type="chain" id="PRO_5034316534" description="PIK helical domain-containing protein" evidence="2">
    <location>
        <begin position="22"/>
        <end position="789"/>
    </location>
</feature>
<evidence type="ECO:0000256" key="2">
    <source>
        <dbReference type="SAM" id="SignalP"/>
    </source>
</evidence>
<dbReference type="InterPro" id="IPR011009">
    <property type="entry name" value="Kinase-like_dom_sf"/>
</dbReference>
<dbReference type="Proteomes" id="UP000663843">
    <property type="component" value="Unassembled WGS sequence"/>
</dbReference>
<feature type="domain" description="PIK helical" evidence="3">
    <location>
        <begin position="1"/>
        <end position="117"/>
    </location>
</feature>
<dbReference type="GO" id="GO:0046854">
    <property type="term" value="P:phosphatidylinositol phosphate biosynthetic process"/>
    <property type="evidence" value="ECO:0007669"/>
    <property type="project" value="InterPro"/>
</dbReference>
<name>A0A8H3HDE4_9AGAM</name>
<dbReference type="GO" id="GO:0016020">
    <property type="term" value="C:membrane"/>
    <property type="evidence" value="ECO:0007669"/>
    <property type="project" value="TreeGrafter"/>
</dbReference>
<gene>
    <name evidence="4" type="ORF">RDB_LOCUS137102</name>
</gene>
<dbReference type="AlphaFoldDB" id="A0A8H3HDE4"/>
<protein>
    <recommendedName>
        <fullName evidence="3">PIK helical domain-containing protein</fullName>
    </recommendedName>
</protein>
<dbReference type="GO" id="GO:0048015">
    <property type="term" value="P:phosphatidylinositol-mediated signaling"/>
    <property type="evidence" value="ECO:0007669"/>
    <property type="project" value="TreeGrafter"/>
</dbReference>
<dbReference type="InterPro" id="IPR015433">
    <property type="entry name" value="PI3/4_kinase"/>
</dbReference>
<dbReference type="InterPro" id="IPR001263">
    <property type="entry name" value="PI3K_accessory_dom"/>
</dbReference>
<feature type="region of interest" description="Disordered" evidence="1">
    <location>
        <begin position="626"/>
        <end position="650"/>
    </location>
</feature>
<keyword evidence="2" id="KW-0732">Signal</keyword>
<feature type="compositionally biased region" description="Polar residues" evidence="1">
    <location>
        <begin position="274"/>
        <end position="287"/>
    </location>
</feature>
<dbReference type="Gene3D" id="3.30.1010.10">
    <property type="entry name" value="Phosphatidylinositol 3-kinase Catalytic Subunit, Chain A, domain 4"/>
    <property type="match status" value="1"/>
</dbReference>
<dbReference type="PANTHER" id="PTHR10048:SF22">
    <property type="entry name" value="PHOSPHATIDYLINOSITOL 4-KINASE BETA"/>
    <property type="match status" value="1"/>
</dbReference>
<proteinExistence type="predicted"/>
<evidence type="ECO:0000313" key="5">
    <source>
        <dbReference type="Proteomes" id="UP000663843"/>
    </source>
</evidence>
<dbReference type="SUPFAM" id="SSF56112">
    <property type="entry name" value="Protein kinase-like (PK-like)"/>
    <property type="match status" value="1"/>
</dbReference>
<dbReference type="EMBL" id="CAJMWT010004936">
    <property type="protein sequence ID" value="CAE6498679.1"/>
    <property type="molecule type" value="Genomic_DNA"/>
</dbReference>
<feature type="signal peptide" evidence="2">
    <location>
        <begin position="1"/>
        <end position="21"/>
    </location>
</feature>
<dbReference type="GO" id="GO:0005737">
    <property type="term" value="C:cytoplasm"/>
    <property type="evidence" value="ECO:0007669"/>
    <property type="project" value="TreeGrafter"/>
</dbReference>
<comment type="caution">
    <text evidence="4">The sequence shown here is derived from an EMBL/GenBank/DDBJ whole genome shotgun (WGS) entry which is preliminary data.</text>
</comment>
<dbReference type="GO" id="GO:0004430">
    <property type="term" value="F:1-phosphatidylinositol 4-kinase activity"/>
    <property type="evidence" value="ECO:0007669"/>
    <property type="project" value="TreeGrafter"/>
</dbReference>
<sequence length="789" mass="87248">MSHALLLRLFLAPSFFSVHVALQYLKTYPDNIGITHYLTGRLREFDLKELEDVWGFICHLLVTRPSKSTALEVFVVEKAEQSTHIATLTLWFMQATLNDLSQTQHRRGTTKSESFAICQRVIHKCHDIIYGDPPEPSGGPYGGLPVQPRSRFGRKRVKPYAIPALVAIEQGRREESHQLSGVVRDLQESEARVSTSSRTGSMIEDDDDPEYDSSAPGPSDGTPKPSKLSIFTQSTNSVRTVAAQAARTSPSLTTRPPRMSDDPFGQLDPPTPPTKQSTLPPVHSTPSIGLRPGLNRASSLHHYAHQEVLLKQYDPFTQSQLLRGHYCRGEVQFLLTLESISNRLLVVPKLARVSALRAELTNLNNKLPAEICVPMWCPSSDKCSVNSFVTQPHHRIVRIPPGESVVLNSAERAPYVLIMEFINGDLDFDPSKRMNKEILMKLITQKSTTRGSLPPTPATTNPSRNTFTAERPRSWTESSIGNPQDEPEPIAEPPSAIRVTPSTPLDPPDDDNEEVDLVEQLYGAKLRDEPVDLSDTIVLPAPPKNKVLDMNRWQMGSTPSTPGIGGPSLPRTPNMTVSAFSSQAESPINDQPTAQDTLSMEDYSERMRTAAVMLAQLNANLVREPVTPIAPGSAPTPAPPGPSTSGNEAVPSMRMRLQPTEAAAIRERIMAEMISLEEQRMARMTEHGEGEGIKGISDPGRASNTKEDEAIVRRELNRADPSAAVFRESWAGKKARIRAGSPYGHLVNWDCISVIVKTGGDLRQEQLATLLIKEFENIWREENCQSWVR</sequence>
<feature type="compositionally biased region" description="Polar residues" evidence="1">
    <location>
        <begin position="229"/>
        <end position="239"/>
    </location>
</feature>
<feature type="compositionally biased region" description="Low complexity" evidence="1">
    <location>
        <begin position="493"/>
        <end position="503"/>
    </location>
</feature>
<evidence type="ECO:0000259" key="3">
    <source>
        <dbReference type="PROSITE" id="PS51545"/>
    </source>
</evidence>
<feature type="region of interest" description="Disordered" evidence="1">
    <location>
        <begin position="556"/>
        <end position="575"/>
    </location>
</feature>
<feature type="region of interest" description="Disordered" evidence="1">
    <location>
        <begin position="445"/>
        <end position="513"/>
    </location>
</feature>
<dbReference type="PANTHER" id="PTHR10048">
    <property type="entry name" value="PHOSPHATIDYLINOSITOL KINASE"/>
    <property type="match status" value="1"/>
</dbReference>
<feature type="compositionally biased region" description="Polar residues" evidence="1">
    <location>
        <begin position="458"/>
        <end position="468"/>
    </location>
</feature>
<organism evidence="4 5">
    <name type="scientific">Rhizoctonia solani</name>
    <dbReference type="NCBI Taxonomy" id="456999"/>
    <lineage>
        <taxon>Eukaryota</taxon>
        <taxon>Fungi</taxon>
        <taxon>Dikarya</taxon>
        <taxon>Basidiomycota</taxon>
        <taxon>Agaricomycotina</taxon>
        <taxon>Agaricomycetes</taxon>
        <taxon>Cantharellales</taxon>
        <taxon>Ceratobasidiaceae</taxon>
        <taxon>Rhizoctonia</taxon>
    </lineage>
</organism>
<feature type="region of interest" description="Disordered" evidence="1">
    <location>
        <begin position="173"/>
        <end position="294"/>
    </location>
</feature>
<evidence type="ECO:0000313" key="4">
    <source>
        <dbReference type="EMBL" id="CAE6498679.1"/>
    </source>
</evidence>
<dbReference type="PROSITE" id="PS51545">
    <property type="entry name" value="PIK_HELICAL"/>
    <property type="match status" value="1"/>
</dbReference>
<evidence type="ECO:0000256" key="1">
    <source>
        <dbReference type="SAM" id="MobiDB-lite"/>
    </source>
</evidence>